<reference evidence="2 3" key="1">
    <citation type="submission" date="2016-10" db="EMBL/GenBank/DDBJ databases">
        <authorList>
            <person name="de Groot N.N."/>
        </authorList>
    </citation>
    <scope>NUCLEOTIDE SEQUENCE [LARGE SCALE GENOMIC DNA]</scope>
    <source>
        <strain evidence="2 3">DSM 44637</strain>
    </source>
</reference>
<evidence type="ECO:0000313" key="2">
    <source>
        <dbReference type="EMBL" id="SFP66856.1"/>
    </source>
</evidence>
<dbReference type="AlphaFoldDB" id="A0A1I5S9A6"/>
<dbReference type="InterPro" id="IPR036086">
    <property type="entry name" value="ParB/Sulfiredoxin_sf"/>
</dbReference>
<dbReference type="EMBL" id="FOWC01000006">
    <property type="protein sequence ID" value="SFP66856.1"/>
    <property type="molecule type" value="Genomic_DNA"/>
</dbReference>
<dbReference type="Proteomes" id="UP000199137">
    <property type="component" value="Unassembled WGS sequence"/>
</dbReference>
<dbReference type="STRING" id="112413.SAMN05421854_106225"/>
<name>A0A1I5S9A6_9PSEU</name>
<dbReference type="SUPFAM" id="SSF110849">
    <property type="entry name" value="ParB/Sulfiredoxin"/>
    <property type="match status" value="1"/>
</dbReference>
<dbReference type="SMART" id="SM00470">
    <property type="entry name" value="ParB"/>
    <property type="match status" value="1"/>
</dbReference>
<dbReference type="InterPro" id="IPR003115">
    <property type="entry name" value="ParB_N"/>
</dbReference>
<proteinExistence type="predicted"/>
<feature type="domain" description="ParB-like N-terminal" evidence="1">
    <location>
        <begin position="37"/>
        <end position="121"/>
    </location>
</feature>
<evidence type="ECO:0000313" key="3">
    <source>
        <dbReference type="Proteomes" id="UP000199137"/>
    </source>
</evidence>
<dbReference type="Gene3D" id="3.90.1530.10">
    <property type="entry name" value="Conserved hypothetical protein from pyrococcus furiosus pfu- 392566-001, ParB domain"/>
    <property type="match status" value="1"/>
</dbReference>
<accession>A0A1I5S9A6</accession>
<dbReference type="RefSeq" id="WP_232791849.1">
    <property type="nucleotide sequence ID" value="NZ_FOWC01000006.1"/>
</dbReference>
<protein>
    <submittedName>
        <fullName evidence="2">Chromosome segregation protein Spo0J, contains ParB-like nuclease domain</fullName>
    </submittedName>
</protein>
<evidence type="ECO:0000259" key="1">
    <source>
        <dbReference type="SMART" id="SM00470"/>
    </source>
</evidence>
<gene>
    <name evidence="2" type="ORF">SAMN05421854_106225</name>
</gene>
<organism evidence="2 3">
    <name type="scientific">Amycolatopsis rubida</name>
    <dbReference type="NCBI Taxonomy" id="112413"/>
    <lineage>
        <taxon>Bacteria</taxon>
        <taxon>Bacillati</taxon>
        <taxon>Actinomycetota</taxon>
        <taxon>Actinomycetes</taxon>
        <taxon>Pseudonocardiales</taxon>
        <taxon>Pseudonocardiaceae</taxon>
        <taxon>Amycolatopsis</taxon>
    </lineage>
</organism>
<sequence length="348" mass="38257">MHDSNERLWPSRCAADNGCPGNEVEPFAAVLGQCEKRMVEISSLLPADSPRLGGENLEHARTLVESGADLPPILVNRSDMRVIDGMHRVRAAALRGADRIEAYLFSGSAEAAFILSVQANIKHGLPLTLREREVAAQRIVKLRPDWSDRAVAEASGISAKTVGALRKRVGCDLPQMHARVGRDGRVRPLNHAEGRHRASEMIRQNPDASLREIAQSVGISTGTARDVRERIRRGEDPLPPRQRMGEDGVAPHRLPAQRTVRGATRRAVHDSVRMLQNLKKDPSLRFTDAGRSLLRWLDVHALTSDECTSLAASVPSHCTNVVAEVARGYAETWKQFAEELDDRGEATA</sequence>